<dbReference type="InterPro" id="IPR036928">
    <property type="entry name" value="AS_sf"/>
</dbReference>
<name>A0A1N7EIA5_9ACTN</name>
<accession>A0A1N7EIA5</accession>
<dbReference type="STRING" id="58117.SAMN05421833_11829"/>
<dbReference type="PROSITE" id="PS00571">
    <property type="entry name" value="AMIDASES"/>
    <property type="match status" value="1"/>
</dbReference>
<dbReference type="GO" id="GO:0003824">
    <property type="term" value="F:catalytic activity"/>
    <property type="evidence" value="ECO:0007669"/>
    <property type="project" value="InterPro"/>
</dbReference>
<dbReference type="Gene3D" id="3.90.1300.10">
    <property type="entry name" value="Amidase signature (AS) domain"/>
    <property type="match status" value="1"/>
</dbReference>
<dbReference type="Gene3D" id="3.40.50.720">
    <property type="entry name" value="NAD(P)-binding Rossmann-like Domain"/>
    <property type="match status" value="1"/>
</dbReference>
<organism evidence="3 4">
    <name type="scientific">Microbispora rosea</name>
    <dbReference type="NCBI Taxonomy" id="58117"/>
    <lineage>
        <taxon>Bacteria</taxon>
        <taxon>Bacillati</taxon>
        <taxon>Actinomycetota</taxon>
        <taxon>Actinomycetes</taxon>
        <taxon>Streptosporangiales</taxon>
        <taxon>Streptosporangiaceae</taxon>
        <taxon>Microbispora</taxon>
    </lineage>
</organism>
<dbReference type="InterPro" id="IPR020556">
    <property type="entry name" value="Amidase_CS"/>
</dbReference>
<evidence type="ECO:0000259" key="2">
    <source>
        <dbReference type="Pfam" id="PF02558"/>
    </source>
</evidence>
<keyword evidence="4" id="KW-1185">Reference proteome</keyword>
<dbReference type="Gene3D" id="1.10.1040.10">
    <property type="entry name" value="N-(1-d-carboxylethyl)-l-norvaline Dehydrogenase, domain 2"/>
    <property type="match status" value="1"/>
</dbReference>
<dbReference type="SUPFAM" id="SSF75304">
    <property type="entry name" value="Amidase signature (AS) enzymes"/>
    <property type="match status" value="1"/>
</dbReference>
<dbReference type="InterPro" id="IPR000120">
    <property type="entry name" value="Amidase"/>
</dbReference>
<dbReference type="PANTHER" id="PTHR11895">
    <property type="entry name" value="TRANSAMIDASE"/>
    <property type="match status" value="1"/>
</dbReference>
<dbReference type="SUPFAM" id="SSF51735">
    <property type="entry name" value="NAD(P)-binding Rossmann-fold domains"/>
    <property type="match status" value="1"/>
</dbReference>
<sequence length="713" mass="74613">MQLTIIGAGAIGGTIGAHMIRAGHDVLLCDADPAHVQAINRDGLSIEGPVENFTVRARAVTPDGLPERLHHVAIAVKSHHTDQAAELVRDRLTPDGYLVSFQNGLTADRLSAVVGAHRLLVSFVNFGADVLGPGRIMQGNIGTFRVGEPTGGEITPRVRELVEALPYAEATGNIMGFLWGKEAYGAMLYAGAVSDLSIADSLEAPEWRPLMLGIAREVLAQAPVKPEGFDGFDPDDLEGSLDRLVTFNRNSAKSHSGIYRDLMVRRRKTEVDDLLHDLSGPLTTYTGQLIKAIERGERTCEVANLRLLAAYERAERLGRPLDAVVTLFPAPPRAPEGPLHGVPVAVKDMIDIAGHPRGNGNPLSMRAEPAAADAPVVQALRAAGADVFAATSLLEYAAGAVHPEVREAMNPYNPGRTAGGSSGGSAALVGAGVCPAALGTDTGGSIRIPAHYCATVGFKPSYGALPLDGVEPLAPTLDHVGLLARDVATTTTVFSALTGDRPVTRSGADIRVGVLPGLLERAEVQPEVAAAVRAALDILRNAGDSVVEVDGSVFHELDAAFPHILLYEAWQVHGARVSADPGHYGPETLRLLSSGSGVSEADYRKALAVRERLLPAATEVYAGIDVLLTPAAPFVAPVTTPPVDTPEGAAEGLFTGIYNLTGAPALVLPCGWSADGLPIGLQLSSPPGTDMELLAVAAHVESTLAVDVRRPAF</sequence>
<dbReference type="RefSeq" id="WP_076438033.1">
    <property type="nucleotide sequence ID" value="NZ_FTNI01000018.1"/>
</dbReference>
<gene>
    <name evidence="3" type="ORF">SAMN05421833_11829</name>
</gene>
<reference evidence="4" key="1">
    <citation type="submission" date="2017-01" db="EMBL/GenBank/DDBJ databases">
        <authorList>
            <person name="Varghese N."/>
            <person name="Submissions S."/>
        </authorList>
    </citation>
    <scope>NUCLEOTIDE SEQUENCE [LARGE SCALE GENOMIC DNA]</scope>
    <source>
        <strain evidence="4">ATCC 12950</strain>
    </source>
</reference>
<dbReference type="InterPro" id="IPR036291">
    <property type="entry name" value="NAD(P)-bd_dom_sf"/>
</dbReference>
<dbReference type="InterPro" id="IPR013332">
    <property type="entry name" value="KPR_N"/>
</dbReference>
<dbReference type="EMBL" id="FTNI01000018">
    <property type="protein sequence ID" value="SIR87816.1"/>
    <property type="molecule type" value="Genomic_DNA"/>
</dbReference>
<dbReference type="InterPro" id="IPR013328">
    <property type="entry name" value="6PGD_dom2"/>
</dbReference>
<dbReference type="AlphaFoldDB" id="A0A1N7EIA5"/>
<evidence type="ECO:0000313" key="3">
    <source>
        <dbReference type="EMBL" id="SIR87816.1"/>
    </source>
</evidence>
<dbReference type="OrthoDB" id="5175573at2"/>
<proteinExistence type="predicted"/>
<dbReference type="InterPro" id="IPR023631">
    <property type="entry name" value="Amidase_dom"/>
</dbReference>
<dbReference type="Pfam" id="PF01425">
    <property type="entry name" value="Amidase"/>
    <property type="match status" value="1"/>
</dbReference>
<dbReference type="Pfam" id="PF02558">
    <property type="entry name" value="ApbA"/>
    <property type="match status" value="1"/>
</dbReference>
<protein>
    <submittedName>
        <fullName evidence="3">2-dehydropantoate 2-reductase</fullName>
    </submittedName>
</protein>
<feature type="domain" description="Amidase" evidence="1">
    <location>
        <begin position="333"/>
        <end position="694"/>
    </location>
</feature>
<evidence type="ECO:0000259" key="1">
    <source>
        <dbReference type="Pfam" id="PF01425"/>
    </source>
</evidence>
<feature type="domain" description="Ketopantoate reductase N-terminal" evidence="2">
    <location>
        <begin position="4"/>
        <end position="149"/>
    </location>
</feature>
<dbReference type="Proteomes" id="UP000186096">
    <property type="component" value="Unassembled WGS sequence"/>
</dbReference>
<evidence type="ECO:0000313" key="4">
    <source>
        <dbReference type="Proteomes" id="UP000186096"/>
    </source>
</evidence>
<dbReference type="PANTHER" id="PTHR11895:SF67">
    <property type="entry name" value="AMIDASE DOMAIN-CONTAINING PROTEIN"/>
    <property type="match status" value="1"/>
</dbReference>